<dbReference type="SUPFAM" id="SSF109640">
    <property type="entry name" value="KRAB domain (Kruppel-associated box)"/>
    <property type="match status" value="1"/>
</dbReference>
<proteinExistence type="predicted"/>
<dbReference type="AlphaFoldDB" id="A0A9X9PT03"/>
<dbReference type="PANTHER" id="PTHR23232">
    <property type="entry name" value="KRAB DOMAIN C2H2 ZINC FINGER"/>
    <property type="match status" value="1"/>
</dbReference>
<dbReference type="Proteomes" id="UP000269945">
    <property type="component" value="Unassembled WGS sequence"/>
</dbReference>
<dbReference type="PANTHER" id="PTHR23232:SF157">
    <property type="entry name" value="ZINC FINGER PROTEIN 525"/>
    <property type="match status" value="1"/>
</dbReference>
<feature type="region of interest" description="Disordered" evidence="1">
    <location>
        <begin position="126"/>
        <end position="153"/>
    </location>
</feature>
<feature type="compositionally biased region" description="Polar residues" evidence="1">
    <location>
        <begin position="130"/>
        <end position="151"/>
    </location>
</feature>
<dbReference type="PROSITE" id="PS50805">
    <property type="entry name" value="KRAB"/>
    <property type="match status" value="1"/>
</dbReference>
<organism evidence="3 4">
    <name type="scientific">Gulo gulo</name>
    <name type="common">Wolverine</name>
    <name type="synonym">Gluton</name>
    <dbReference type="NCBI Taxonomy" id="48420"/>
    <lineage>
        <taxon>Eukaryota</taxon>
        <taxon>Metazoa</taxon>
        <taxon>Chordata</taxon>
        <taxon>Craniata</taxon>
        <taxon>Vertebrata</taxon>
        <taxon>Euteleostomi</taxon>
        <taxon>Mammalia</taxon>
        <taxon>Eutheria</taxon>
        <taxon>Laurasiatheria</taxon>
        <taxon>Carnivora</taxon>
        <taxon>Caniformia</taxon>
        <taxon>Musteloidea</taxon>
        <taxon>Mustelidae</taxon>
        <taxon>Guloninae</taxon>
        <taxon>Gulo</taxon>
    </lineage>
</organism>
<dbReference type="CDD" id="cd07765">
    <property type="entry name" value="KRAB_A-box"/>
    <property type="match status" value="1"/>
</dbReference>
<evidence type="ECO:0000256" key="1">
    <source>
        <dbReference type="SAM" id="MobiDB-lite"/>
    </source>
</evidence>
<dbReference type="GO" id="GO:0006355">
    <property type="term" value="P:regulation of DNA-templated transcription"/>
    <property type="evidence" value="ECO:0007669"/>
    <property type="project" value="InterPro"/>
</dbReference>
<name>A0A9X9PT03_GULGU</name>
<protein>
    <recommendedName>
        <fullName evidence="2">KRAB domain-containing protein</fullName>
    </recommendedName>
</protein>
<evidence type="ECO:0000313" key="3">
    <source>
        <dbReference type="EMBL" id="VCW48699.1"/>
    </source>
</evidence>
<feature type="non-terminal residue" evidence="3">
    <location>
        <position position="1"/>
    </location>
</feature>
<dbReference type="InterPro" id="IPR050169">
    <property type="entry name" value="Krueppel_C2H2_ZnF"/>
</dbReference>
<reference evidence="3 4" key="1">
    <citation type="submission" date="2018-10" db="EMBL/GenBank/DDBJ databases">
        <authorList>
            <person name="Ekblom R."/>
            <person name="Jareborg N."/>
        </authorList>
    </citation>
    <scope>NUCLEOTIDE SEQUENCE [LARGE SCALE GENOMIC DNA]</scope>
    <source>
        <tissue evidence="3">Muscle</tissue>
    </source>
</reference>
<dbReference type="EMBL" id="CYRY02000100">
    <property type="protein sequence ID" value="VCW48699.1"/>
    <property type="molecule type" value="Genomic_DNA"/>
</dbReference>
<feature type="region of interest" description="Disordered" evidence="1">
    <location>
        <begin position="21"/>
        <end position="56"/>
    </location>
</feature>
<accession>A0A9X9PT03</accession>
<comment type="caution">
    <text evidence="3">The sequence shown here is derived from an EMBL/GenBank/DDBJ whole genome shotgun (WGS) entry which is preliminary data.</text>
</comment>
<dbReference type="InterPro" id="IPR001909">
    <property type="entry name" value="KRAB"/>
</dbReference>
<gene>
    <name evidence="3" type="ORF">BN2614_LOCUS4</name>
</gene>
<dbReference type="InterPro" id="IPR036051">
    <property type="entry name" value="KRAB_dom_sf"/>
</dbReference>
<dbReference type="SMART" id="SM00349">
    <property type="entry name" value="KRAB"/>
    <property type="match status" value="1"/>
</dbReference>
<dbReference type="Gene3D" id="6.10.140.140">
    <property type="match status" value="1"/>
</dbReference>
<dbReference type="Pfam" id="PF01352">
    <property type="entry name" value="KRAB"/>
    <property type="match status" value="1"/>
</dbReference>
<keyword evidence="4" id="KW-1185">Reference proteome</keyword>
<feature type="domain" description="KRAB" evidence="2">
    <location>
        <begin position="64"/>
        <end position="135"/>
    </location>
</feature>
<sequence length="190" mass="20304">AGGRVCDVAAVPADCEFRAAHRVGGEPRRPASPASLWDVGEDGPSPQEPRGPMAPSVDPVQVLVTFKDVAVTFTQEEWGHLDLDQRALYQEVMLETCGLLVSLGHPVPRAELAHLLEHGQELWTGKGGLSRSTCSGDSVRLQTRDPSTPQPVLSEGALLQGSLTQGSSKDSLLAHAKDWEGLVEVQKGKK</sequence>
<evidence type="ECO:0000313" key="4">
    <source>
        <dbReference type="Proteomes" id="UP000269945"/>
    </source>
</evidence>
<evidence type="ECO:0000259" key="2">
    <source>
        <dbReference type="PROSITE" id="PS50805"/>
    </source>
</evidence>